<dbReference type="Proteomes" id="UP000463224">
    <property type="component" value="Unassembled WGS sequence"/>
</dbReference>
<sequence>MSACAGVPIEDAVPAGALDGGPTAPIDGVSPPVLRNTGRYPNLNVPRQGAANQFSAGETNAKKGELRRSASGQAQIAKEPGIAPSELERLRELGETHGKDTLKKIEGE</sequence>
<accession>A0A844QE92</accession>
<evidence type="ECO:0000313" key="2">
    <source>
        <dbReference type="EMBL" id="MVA97595.1"/>
    </source>
</evidence>
<feature type="region of interest" description="Disordered" evidence="1">
    <location>
        <begin position="1"/>
        <end position="108"/>
    </location>
</feature>
<evidence type="ECO:0000256" key="1">
    <source>
        <dbReference type="SAM" id="MobiDB-lite"/>
    </source>
</evidence>
<proteinExistence type="predicted"/>
<evidence type="ECO:0000313" key="3">
    <source>
        <dbReference type="Proteomes" id="UP000463224"/>
    </source>
</evidence>
<organism evidence="2 3">
    <name type="scientific">Nitratireductor arenosus</name>
    <dbReference type="NCBI Taxonomy" id="2682096"/>
    <lineage>
        <taxon>Bacteria</taxon>
        <taxon>Pseudomonadati</taxon>
        <taxon>Pseudomonadota</taxon>
        <taxon>Alphaproteobacteria</taxon>
        <taxon>Hyphomicrobiales</taxon>
        <taxon>Phyllobacteriaceae</taxon>
        <taxon>Nitratireductor</taxon>
    </lineage>
</organism>
<dbReference type="RefSeq" id="WP_156712536.1">
    <property type="nucleotide sequence ID" value="NZ_WPHG01000002.1"/>
</dbReference>
<name>A0A844QE92_9HYPH</name>
<comment type="caution">
    <text evidence="2">The sequence shown here is derived from an EMBL/GenBank/DDBJ whole genome shotgun (WGS) entry which is preliminary data.</text>
</comment>
<dbReference type="EMBL" id="WPHG01000002">
    <property type="protein sequence ID" value="MVA97595.1"/>
    <property type="molecule type" value="Genomic_DNA"/>
</dbReference>
<protein>
    <submittedName>
        <fullName evidence="2">Uncharacterized protein</fullName>
    </submittedName>
</protein>
<feature type="compositionally biased region" description="Basic and acidic residues" evidence="1">
    <location>
        <begin position="86"/>
        <end position="108"/>
    </location>
</feature>
<gene>
    <name evidence="2" type="ORF">GN330_10100</name>
</gene>
<reference evidence="2 3" key="1">
    <citation type="submission" date="2019-12" db="EMBL/GenBank/DDBJ databases">
        <title>Nitratireductor arenosus sp. nov., Isolated from sea sand, Jeju island, South Korea.</title>
        <authorList>
            <person name="Kim W."/>
        </authorList>
    </citation>
    <scope>NUCLEOTIDE SEQUENCE [LARGE SCALE GENOMIC DNA]</scope>
    <source>
        <strain evidence="2 3">CAU 1489</strain>
    </source>
</reference>
<keyword evidence="3" id="KW-1185">Reference proteome</keyword>
<dbReference type="AlphaFoldDB" id="A0A844QE92"/>